<dbReference type="AlphaFoldDB" id="D7SJ13"/>
<dbReference type="PANTHER" id="PTHR12947:SF19">
    <property type="entry name" value="AMSH-LIKE UBIQUITIN THIOESTERASE 1"/>
    <property type="match status" value="1"/>
</dbReference>
<name>D7SJ13_VITVI</name>
<evidence type="ECO:0000313" key="1">
    <source>
        <dbReference type="EMBL" id="CBI15474.3"/>
    </source>
</evidence>
<dbReference type="Gene3D" id="3.40.140.10">
    <property type="entry name" value="Cytidine Deaminase, domain 2"/>
    <property type="match status" value="1"/>
</dbReference>
<protein>
    <submittedName>
        <fullName evidence="1">Uncharacterized protein</fullName>
    </submittedName>
</protein>
<dbReference type="eggNOG" id="KOG2880">
    <property type="taxonomic scope" value="Eukaryota"/>
</dbReference>
<keyword evidence="2" id="KW-1185">Reference proteome</keyword>
<dbReference type="PANTHER" id="PTHR12947">
    <property type="entry name" value="AMSH-LIKE PROTEASE"/>
    <property type="match status" value="1"/>
</dbReference>
<sequence length="51" mass="5557">MLPEAIAMVMPPRDVSKKHGIFRLTTPGGMSIIGHCDQRGFHPHHPPSDGV</sequence>
<dbReference type="MEROPS" id="M67.A06"/>
<accession>D7SJ13</accession>
<reference evidence="2" key="1">
    <citation type="journal article" date="2007" name="Nature">
        <title>The grapevine genome sequence suggests ancestral hexaploidization in major angiosperm phyla.</title>
        <authorList>
            <consortium name="The French-Italian Public Consortium for Grapevine Genome Characterization."/>
            <person name="Jaillon O."/>
            <person name="Aury J.-M."/>
            <person name="Noel B."/>
            <person name="Policriti A."/>
            <person name="Clepet C."/>
            <person name="Casagrande A."/>
            <person name="Choisne N."/>
            <person name="Aubourg S."/>
            <person name="Vitulo N."/>
            <person name="Jubin C."/>
            <person name="Vezzi A."/>
            <person name="Legeai F."/>
            <person name="Hugueney P."/>
            <person name="Dasilva C."/>
            <person name="Horner D."/>
            <person name="Mica E."/>
            <person name="Jublot D."/>
            <person name="Poulain J."/>
            <person name="Bruyere C."/>
            <person name="Billault A."/>
            <person name="Segurens B."/>
            <person name="Gouyvenoux M."/>
            <person name="Ugarte E."/>
            <person name="Cattonaro F."/>
            <person name="Anthouard V."/>
            <person name="Vico V."/>
            <person name="Del Fabbro C."/>
            <person name="Alaux M."/>
            <person name="Di Gaspero G."/>
            <person name="Dumas V."/>
            <person name="Felice N."/>
            <person name="Paillard S."/>
            <person name="Juman I."/>
            <person name="Moroldo M."/>
            <person name="Scalabrin S."/>
            <person name="Canaguier A."/>
            <person name="Le Clainche I."/>
            <person name="Malacrida G."/>
            <person name="Durand E."/>
            <person name="Pesole G."/>
            <person name="Laucou V."/>
            <person name="Chatelet P."/>
            <person name="Merdinoglu D."/>
            <person name="Delledonne M."/>
            <person name="Pezzotti M."/>
            <person name="Lecharny A."/>
            <person name="Scarpelli C."/>
            <person name="Artiguenave F."/>
            <person name="Pe M.E."/>
            <person name="Valle G."/>
            <person name="Morgante M."/>
            <person name="Caboche M."/>
            <person name="Adam-Blondon A.-F."/>
            <person name="Weissenbach J."/>
            <person name="Quetier F."/>
            <person name="Wincker P."/>
        </authorList>
    </citation>
    <scope>NUCLEOTIDE SEQUENCE [LARGE SCALE GENOMIC DNA]</scope>
    <source>
        <strain evidence="2">cv. Pinot noir / PN40024</strain>
    </source>
</reference>
<dbReference type="InParanoid" id="D7SJ13"/>
<dbReference type="STRING" id="29760.D7SJ13"/>
<organism evidence="1 2">
    <name type="scientific">Vitis vinifera</name>
    <name type="common">Grape</name>
    <dbReference type="NCBI Taxonomy" id="29760"/>
    <lineage>
        <taxon>Eukaryota</taxon>
        <taxon>Viridiplantae</taxon>
        <taxon>Streptophyta</taxon>
        <taxon>Embryophyta</taxon>
        <taxon>Tracheophyta</taxon>
        <taxon>Spermatophyta</taxon>
        <taxon>Magnoliopsida</taxon>
        <taxon>eudicotyledons</taxon>
        <taxon>Gunneridae</taxon>
        <taxon>Pentapetalae</taxon>
        <taxon>rosids</taxon>
        <taxon>Vitales</taxon>
        <taxon>Vitaceae</taxon>
        <taxon>Viteae</taxon>
        <taxon>Vitis</taxon>
    </lineage>
</organism>
<dbReference type="FunFam" id="3.40.140.10:FF:000172">
    <property type="entry name" value="Uncharacterized protein"/>
    <property type="match status" value="1"/>
</dbReference>
<dbReference type="PaxDb" id="29760-VIT_17s0000g03470.t01"/>
<dbReference type="OrthoDB" id="3640at2759"/>
<evidence type="ECO:0000313" key="2">
    <source>
        <dbReference type="Proteomes" id="UP000009183"/>
    </source>
</evidence>
<dbReference type="EMBL" id="FN594950">
    <property type="protein sequence ID" value="CBI15474.3"/>
    <property type="molecule type" value="Genomic_DNA"/>
</dbReference>
<dbReference type="HOGENOM" id="CLU_3110319_0_0_1"/>
<proteinExistence type="predicted"/>
<dbReference type="Proteomes" id="UP000009183">
    <property type="component" value="Chromosome 17"/>
</dbReference>
<gene>
    <name evidence="1" type="ordered locus">VIT_17s0000g03470</name>
</gene>